<dbReference type="AlphaFoldDB" id="A0AAD9EJ84"/>
<evidence type="ECO:0000256" key="1">
    <source>
        <dbReference type="SAM" id="MobiDB-lite"/>
    </source>
</evidence>
<proteinExistence type="predicted"/>
<name>A0AAD9EJ84_9PEZI</name>
<organism evidence="2 3">
    <name type="scientific">Colletotrichum chrysophilum</name>
    <dbReference type="NCBI Taxonomy" id="1836956"/>
    <lineage>
        <taxon>Eukaryota</taxon>
        <taxon>Fungi</taxon>
        <taxon>Dikarya</taxon>
        <taxon>Ascomycota</taxon>
        <taxon>Pezizomycotina</taxon>
        <taxon>Sordariomycetes</taxon>
        <taxon>Hypocreomycetidae</taxon>
        <taxon>Glomerellales</taxon>
        <taxon>Glomerellaceae</taxon>
        <taxon>Colletotrichum</taxon>
        <taxon>Colletotrichum gloeosporioides species complex</taxon>
    </lineage>
</organism>
<accession>A0AAD9EJ84</accession>
<evidence type="ECO:0000313" key="2">
    <source>
        <dbReference type="EMBL" id="KAK1850425.1"/>
    </source>
</evidence>
<gene>
    <name evidence="2" type="ORF">CCHR01_06972</name>
</gene>
<feature type="compositionally biased region" description="Basic and acidic residues" evidence="1">
    <location>
        <begin position="1"/>
        <end position="14"/>
    </location>
</feature>
<sequence length="79" mass="8500">MEQRTGLRADEFKTRTSQSSSVGQVPRVVECDSSKKPSALPVARQASIAVRLEGVPLDLQMKDESVGGDQTKVPMIVAT</sequence>
<protein>
    <submittedName>
        <fullName evidence="2">Uncharacterized protein</fullName>
    </submittedName>
</protein>
<feature type="region of interest" description="Disordered" evidence="1">
    <location>
        <begin position="1"/>
        <end position="27"/>
    </location>
</feature>
<comment type="caution">
    <text evidence="2">The sequence shown here is derived from an EMBL/GenBank/DDBJ whole genome shotgun (WGS) entry which is preliminary data.</text>
</comment>
<evidence type="ECO:0000313" key="3">
    <source>
        <dbReference type="Proteomes" id="UP001243330"/>
    </source>
</evidence>
<reference evidence="2" key="1">
    <citation type="submission" date="2023-01" db="EMBL/GenBank/DDBJ databases">
        <title>Colletotrichum chrysophilum M932 genome sequence.</title>
        <authorList>
            <person name="Baroncelli R."/>
        </authorList>
    </citation>
    <scope>NUCLEOTIDE SEQUENCE</scope>
    <source>
        <strain evidence="2">M932</strain>
    </source>
</reference>
<dbReference type="Proteomes" id="UP001243330">
    <property type="component" value="Unassembled WGS sequence"/>
</dbReference>
<dbReference type="EMBL" id="JAQOWY010000120">
    <property type="protein sequence ID" value="KAK1850425.1"/>
    <property type="molecule type" value="Genomic_DNA"/>
</dbReference>
<keyword evidence="3" id="KW-1185">Reference proteome</keyword>